<keyword evidence="8" id="KW-0472">Membrane</keyword>
<evidence type="ECO:0000313" key="11">
    <source>
        <dbReference type="RefSeq" id="XP_053530957.1"/>
    </source>
</evidence>
<dbReference type="PRINTS" id="PR00722">
    <property type="entry name" value="CHYMOTRYPSIN"/>
</dbReference>
<feature type="region of interest" description="Disordered" evidence="7">
    <location>
        <begin position="60"/>
        <end position="128"/>
    </location>
</feature>
<keyword evidence="4" id="KW-1015">Disulfide bond</keyword>
<dbReference type="InterPro" id="IPR001314">
    <property type="entry name" value="Peptidase_S1A"/>
</dbReference>
<dbReference type="PROSITE" id="PS00134">
    <property type="entry name" value="TRYPSIN_HIS"/>
    <property type="match status" value="1"/>
</dbReference>
<evidence type="ECO:0000313" key="10">
    <source>
        <dbReference type="Proteomes" id="UP000221080"/>
    </source>
</evidence>
<protein>
    <submittedName>
        <fullName evidence="11">Uncharacterized protein LOC108278024</fullName>
    </submittedName>
</protein>
<dbReference type="OrthoDB" id="93664at2759"/>
<dbReference type="Gene3D" id="2.40.10.10">
    <property type="entry name" value="Trypsin-like serine proteases"/>
    <property type="match status" value="1"/>
</dbReference>
<dbReference type="Pfam" id="PF00089">
    <property type="entry name" value="Trypsin"/>
    <property type="match status" value="1"/>
</dbReference>
<dbReference type="SUPFAM" id="SSF50494">
    <property type="entry name" value="Trypsin-like serine proteases"/>
    <property type="match status" value="1"/>
</dbReference>
<dbReference type="PANTHER" id="PTHR24252">
    <property type="entry name" value="ACROSIN-RELATED"/>
    <property type="match status" value="1"/>
</dbReference>
<dbReference type="GO" id="GO:0004252">
    <property type="term" value="F:serine-type endopeptidase activity"/>
    <property type="evidence" value="ECO:0007669"/>
    <property type="project" value="InterPro"/>
</dbReference>
<dbReference type="InterPro" id="IPR043504">
    <property type="entry name" value="Peptidase_S1_PA_chymotrypsin"/>
</dbReference>
<proteinExistence type="predicted"/>
<dbReference type="InterPro" id="IPR018114">
    <property type="entry name" value="TRYPSIN_HIS"/>
</dbReference>
<feature type="compositionally biased region" description="Low complexity" evidence="7">
    <location>
        <begin position="71"/>
        <end position="87"/>
    </location>
</feature>
<keyword evidence="2 6" id="KW-0378">Hydrolase</keyword>
<evidence type="ECO:0000256" key="4">
    <source>
        <dbReference type="ARBA" id="ARBA00023157"/>
    </source>
</evidence>
<dbReference type="Proteomes" id="UP000221080">
    <property type="component" value="Chromosome 23"/>
</dbReference>
<dbReference type="GeneID" id="108278024"/>
<dbReference type="GO" id="GO:0006508">
    <property type="term" value="P:proteolysis"/>
    <property type="evidence" value="ECO:0007669"/>
    <property type="project" value="UniProtKB-KW"/>
</dbReference>
<feature type="region of interest" description="Disordered" evidence="7">
    <location>
        <begin position="152"/>
        <end position="187"/>
    </location>
</feature>
<dbReference type="KEGG" id="ipu:108278024"/>
<feature type="compositionally biased region" description="Pro residues" evidence="7">
    <location>
        <begin position="60"/>
        <end position="70"/>
    </location>
</feature>
<dbReference type="InterPro" id="IPR009003">
    <property type="entry name" value="Peptidase_S1_PA"/>
</dbReference>
<dbReference type="InterPro" id="IPR033116">
    <property type="entry name" value="TRYPSIN_SER"/>
</dbReference>
<evidence type="ECO:0000256" key="2">
    <source>
        <dbReference type="ARBA" id="ARBA00022801"/>
    </source>
</evidence>
<keyword evidence="8" id="KW-0812">Transmembrane</keyword>
<keyword evidence="3 6" id="KW-0720">Serine protease</keyword>
<dbReference type="InterPro" id="IPR001254">
    <property type="entry name" value="Trypsin_dom"/>
</dbReference>
<dbReference type="PROSITE" id="PS50240">
    <property type="entry name" value="TRYPSIN_DOM"/>
    <property type="match status" value="1"/>
</dbReference>
<reference evidence="11" key="2">
    <citation type="submission" date="2025-08" db="UniProtKB">
        <authorList>
            <consortium name="RefSeq"/>
        </authorList>
    </citation>
    <scope>IDENTIFICATION</scope>
    <source>
        <tissue evidence="11">Blood</tissue>
    </source>
</reference>
<evidence type="ECO:0000256" key="3">
    <source>
        <dbReference type="ARBA" id="ARBA00022825"/>
    </source>
</evidence>
<sequence length="568" mass="60313">MMLQTQALPPKPAPPSVLAVSVPIASPPPTDIAPPMTVAVAPPIFPSSLTILPSLTAPDLAPPTAPPTPLTLPQLIALPPDTDLSPSTTPPPHSVPPRASTPPHRVPPRASTPPHRVPPRASTPPQALTLPSALSSAITLLPLPPAPESHALIFNPNPIPTPSSSSTSQSALETQHHSSGESLHPQQMTFDLSPNIDLHLDLDPPVGGADLCKGVSDEASAVCVFRLWPACPSRLALITALIPFFIIVIITIVTVSFVSFPPKMRDHSASCDMKWNCSLTSVPPYTPKLPVNQTLNISSDCTGLAGVLGRIVGGTVARQDQWVWQAGLQWRGQHVCGGAIITSNWVITAAHCFMEYDLMLEADWQVVVDTLIVSDVSHGQRYNTLRIHTHPKYSKQTNDYDLGLMLTHTAMRMGDSVRPVCLPIVPQSFPIGSSCWVTGWGFTHEGGSVSAQLRHAQVHIIDQTVCSGSSVYGSYITPRMLCAGEMEGGVDSCQGDSGGPLVCETADGDWRLAGVVSWGDGCARPNKPGVYTRVTSLLQWIKQHTQGGEAGGSVVVHTDSTVAPYSPV</sequence>
<name>A0A9F7TF75_ICTPU</name>
<evidence type="ECO:0000256" key="5">
    <source>
        <dbReference type="ARBA" id="ARBA00023180"/>
    </source>
</evidence>
<dbReference type="CDD" id="cd00190">
    <property type="entry name" value="Tryp_SPc"/>
    <property type="match status" value="1"/>
</dbReference>
<dbReference type="SMART" id="SM00020">
    <property type="entry name" value="Tryp_SPc"/>
    <property type="match status" value="1"/>
</dbReference>
<feature type="transmembrane region" description="Helical" evidence="8">
    <location>
        <begin position="235"/>
        <end position="260"/>
    </location>
</feature>
<dbReference type="RefSeq" id="XP_053530957.1">
    <property type="nucleotide sequence ID" value="XM_053674982.1"/>
</dbReference>
<evidence type="ECO:0000256" key="6">
    <source>
        <dbReference type="RuleBase" id="RU363034"/>
    </source>
</evidence>
<accession>A0A9F7TF75</accession>
<keyword evidence="1 6" id="KW-0645">Protease</keyword>
<reference evidence="10" key="1">
    <citation type="journal article" date="2016" name="Nat. Commun.">
        <title>The channel catfish genome sequence provides insights into the evolution of scale formation in teleosts.</title>
        <authorList>
            <person name="Liu Z."/>
            <person name="Liu S."/>
            <person name="Yao J."/>
            <person name="Bao L."/>
            <person name="Zhang J."/>
            <person name="Li Y."/>
            <person name="Jiang C."/>
            <person name="Sun L."/>
            <person name="Wang R."/>
            <person name="Zhang Y."/>
            <person name="Zhou T."/>
            <person name="Zeng Q."/>
            <person name="Fu Q."/>
            <person name="Gao S."/>
            <person name="Li N."/>
            <person name="Koren S."/>
            <person name="Jiang Y."/>
            <person name="Zimin A."/>
            <person name="Xu P."/>
            <person name="Phillippy A.M."/>
            <person name="Geng X."/>
            <person name="Song L."/>
            <person name="Sun F."/>
            <person name="Li C."/>
            <person name="Wang X."/>
            <person name="Chen A."/>
            <person name="Jin Y."/>
            <person name="Yuan Z."/>
            <person name="Yang Y."/>
            <person name="Tan S."/>
            <person name="Peatman E."/>
            <person name="Lu J."/>
            <person name="Qin Z."/>
            <person name="Dunham R."/>
            <person name="Li Z."/>
            <person name="Sonstegard T."/>
            <person name="Feng J."/>
            <person name="Danzmann R.G."/>
            <person name="Schroeder S."/>
            <person name="Scheffler B."/>
            <person name="Duke M.V."/>
            <person name="Ballard L."/>
            <person name="Kucuktas H."/>
            <person name="Kaltenboeck L."/>
            <person name="Liu H."/>
            <person name="Armbruster J."/>
            <person name="Xie Y."/>
            <person name="Kirby M.L."/>
            <person name="Tian Y."/>
            <person name="Flanagan M.E."/>
            <person name="Mu W."/>
            <person name="Waldbieser G.C."/>
        </authorList>
    </citation>
    <scope>NUCLEOTIDE SEQUENCE [LARGE SCALE GENOMIC DNA]</scope>
    <source>
        <strain evidence="10">SDA103</strain>
    </source>
</reference>
<keyword evidence="5" id="KW-0325">Glycoprotein</keyword>
<gene>
    <name evidence="11" type="primary">LOC108278024</name>
</gene>
<organism evidence="10 11">
    <name type="scientific">Ictalurus punctatus</name>
    <name type="common">Channel catfish</name>
    <name type="synonym">Silurus punctatus</name>
    <dbReference type="NCBI Taxonomy" id="7998"/>
    <lineage>
        <taxon>Eukaryota</taxon>
        <taxon>Metazoa</taxon>
        <taxon>Chordata</taxon>
        <taxon>Craniata</taxon>
        <taxon>Vertebrata</taxon>
        <taxon>Euteleostomi</taxon>
        <taxon>Actinopterygii</taxon>
        <taxon>Neopterygii</taxon>
        <taxon>Teleostei</taxon>
        <taxon>Ostariophysi</taxon>
        <taxon>Siluriformes</taxon>
        <taxon>Ictaluridae</taxon>
        <taxon>Ictalurus</taxon>
    </lineage>
</organism>
<keyword evidence="8" id="KW-1133">Transmembrane helix</keyword>
<dbReference type="FunFam" id="2.40.10.10:FF:000003">
    <property type="entry name" value="Transmembrane serine protease 3"/>
    <property type="match status" value="1"/>
</dbReference>
<keyword evidence="10" id="KW-1185">Reference proteome</keyword>
<evidence type="ECO:0000256" key="7">
    <source>
        <dbReference type="SAM" id="MobiDB-lite"/>
    </source>
</evidence>
<dbReference type="PANTHER" id="PTHR24252:SF27">
    <property type="entry name" value="TRANSMEMBRANE PROTEASE SERINE 3-LIKE"/>
    <property type="match status" value="1"/>
</dbReference>
<evidence type="ECO:0000259" key="9">
    <source>
        <dbReference type="PROSITE" id="PS50240"/>
    </source>
</evidence>
<dbReference type="AlphaFoldDB" id="A0A9F7TF75"/>
<evidence type="ECO:0000256" key="1">
    <source>
        <dbReference type="ARBA" id="ARBA00022670"/>
    </source>
</evidence>
<dbReference type="PROSITE" id="PS00135">
    <property type="entry name" value="TRYPSIN_SER"/>
    <property type="match status" value="1"/>
</dbReference>
<feature type="domain" description="Peptidase S1" evidence="9">
    <location>
        <begin position="311"/>
        <end position="546"/>
    </location>
</feature>
<evidence type="ECO:0000256" key="8">
    <source>
        <dbReference type="SAM" id="Phobius"/>
    </source>
</evidence>